<feature type="binding site" evidence="5">
    <location>
        <position position="248"/>
    </location>
    <ligand>
        <name>pyridoxal 5'-phosphate</name>
        <dbReference type="ChEBI" id="CHEBI:597326"/>
    </ligand>
</feature>
<dbReference type="InterPro" id="IPR022653">
    <property type="entry name" value="De-COase2_pyr-phos_BS"/>
</dbReference>
<evidence type="ECO:0000256" key="3">
    <source>
        <dbReference type="ARBA" id="ARBA00022898"/>
    </source>
</evidence>
<dbReference type="PRINTS" id="PR01181">
    <property type="entry name" value="DAPDCRBXLASE"/>
</dbReference>
<evidence type="ECO:0000256" key="2">
    <source>
        <dbReference type="ARBA" id="ARBA00022793"/>
    </source>
</evidence>
<feature type="modified residue" description="N6-(pyridoxal phosphate)lysine" evidence="5 7">
    <location>
        <position position="66"/>
    </location>
</feature>
<dbReference type="PROSITE" id="PS00879">
    <property type="entry name" value="ODR_DC_2_2"/>
    <property type="match status" value="1"/>
</dbReference>
<dbReference type="SUPFAM" id="SSF50621">
    <property type="entry name" value="Alanine racemase C-terminal domain-like"/>
    <property type="match status" value="1"/>
</dbReference>
<dbReference type="InterPro" id="IPR009006">
    <property type="entry name" value="Ala_racemase/Decarboxylase_C"/>
</dbReference>
<dbReference type="Gene3D" id="2.40.37.10">
    <property type="entry name" value="Lyase, Ornithine Decarboxylase, Chain A, domain 1"/>
    <property type="match status" value="1"/>
</dbReference>
<feature type="domain" description="Orn/DAP/Arg decarboxylase 2 N-terminal" evidence="11">
    <location>
        <begin position="48"/>
        <end position="296"/>
    </location>
</feature>
<dbReference type="InterPro" id="IPR029066">
    <property type="entry name" value="PLP-binding_barrel"/>
</dbReference>
<dbReference type="CDD" id="cd06828">
    <property type="entry name" value="PLPDE_III_DapDC"/>
    <property type="match status" value="1"/>
</dbReference>
<evidence type="ECO:0000256" key="8">
    <source>
        <dbReference type="RuleBase" id="RU003738"/>
    </source>
</evidence>
<keyword evidence="4 5" id="KW-0456">Lyase</keyword>
<evidence type="ECO:0000256" key="5">
    <source>
        <dbReference type="HAMAP-Rule" id="MF_02120"/>
    </source>
</evidence>
<evidence type="ECO:0000313" key="12">
    <source>
        <dbReference type="EMBL" id="BDG59961.1"/>
    </source>
</evidence>
<reference evidence="12" key="1">
    <citation type="submission" date="2022-03" db="EMBL/GenBank/DDBJ databases">
        <title>Complete genome sequence of Caldinitratiruptor microaerophilus.</title>
        <authorList>
            <person name="Mukaiyama R."/>
            <person name="Nishiyama T."/>
            <person name="Ueda K."/>
        </authorList>
    </citation>
    <scope>NUCLEOTIDE SEQUENCE</scope>
    <source>
        <strain evidence="12">JCM 16183</strain>
    </source>
</reference>
<feature type="binding site" evidence="5">
    <location>
        <position position="334"/>
    </location>
    <ligand>
        <name>substrate</name>
    </ligand>
</feature>
<feature type="binding site" evidence="5">
    <location>
        <position position="391"/>
    </location>
    <ligand>
        <name>substrate</name>
    </ligand>
</feature>
<name>A0AA35G7C7_9FIRM</name>
<dbReference type="GO" id="GO:0030170">
    <property type="term" value="F:pyridoxal phosphate binding"/>
    <property type="evidence" value="ECO:0007669"/>
    <property type="project" value="UniProtKB-UniRule"/>
</dbReference>
<proteinExistence type="inferred from homology"/>
<comment type="cofactor">
    <cofactor evidence="1 5 7 8">
        <name>pyridoxal 5'-phosphate</name>
        <dbReference type="ChEBI" id="CHEBI:597326"/>
    </cofactor>
</comment>
<evidence type="ECO:0000256" key="9">
    <source>
        <dbReference type="SAM" id="MobiDB-lite"/>
    </source>
</evidence>
<comment type="catalytic activity">
    <reaction evidence="5 8">
        <text>meso-2,6-diaminopimelate + H(+) = L-lysine + CO2</text>
        <dbReference type="Rhea" id="RHEA:15101"/>
        <dbReference type="ChEBI" id="CHEBI:15378"/>
        <dbReference type="ChEBI" id="CHEBI:16526"/>
        <dbReference type="ChEBI" id="CHEBI:32551"/>
        <dbReference type="ChEBI" id="CHEBI:57791"/>
        <dbReference type="EC" id="4.1.1.20"/>
    </reaction>
</comment>
<dbReference type="EMBL" id="AP025628">
    <property type="protein sequence ID" value="BDG59961.1"/>
    <property type="molecule type" value="Genomic_DNA"/>
</dbReference>
<feature type="active site" description="Proton donor" evidence="7">
    <location>
        <position position="361"/>
    </location>
</feature>
<dbReference type="RefSeq" id="WP_264844040.1">
    <property type="nucleotide sequence ID" value="NZ_AP025628.1"/>
</dbReference>
<dbReference type="Gene3D" id="3.20.20.10">
    <property type="entry name" value="Alanine racemase"/>
    <property type="match status" value="1"/>
</dbReference>
<dbReference type="PANTHER" id="PTHR43727:SF2">
    <property type="entry name" value="GROUP IV DECARBOXYLASE"/>
    <property type="match status" value="1"/>
</dbReference>
<dbReference type="PRINTS" id="PR01179">
    <property type="entry name" value="ODADCRBXLASE"/>
</dbReference>
<feature type="compositionally biased region" description="Low complexity" evidence="9">
    <location>
        <begin position="440"/>
        <end position="452"/>
    </location>
</feature>
<keyword evidence="5" id="KW-0028">Amino-acid biosynthesis</keyword>
<feature type="domain" description="Orn/DAP/Arg decarboxylase 2 C-terminal" evidence="10">
    <location>
        <begin position="34"/>
        <end position="389"/>
    </location>
</feature>
<dbReference type="InterPro" id="IPR002986">
    <property type="entry name" value="DAP_deCOOHase_LysA"/>
</dbReference>
<evidence type="ECO:0000259" key="11">
    <source>
        <dbReference type="Pfam" id="PF02784"/>
    </source>
</evidence>
<dbReference type="FunFam" id="3.20.20.10:FF:000003">
    <property type="entry name" value="Diaminopimelate decarboxylase"/>
    <property type="match status" value="1"/>
</dbReference>
<sequence length="461" mass="49557">MHLYGTQTVNDKGHLVVGGCDAVELAREFGTPLYVMDEAFIRQNARAYVQAFRERWDRFAVAYAAKAFFCTAMAALAHQEGLHLDVASGGEIATALAAGVPAERLFFHGNNKSPDELALAVASGVGRIVVDNLYELSLLRAEAARQGARPRIYLRLTPGVSAHTHHYITTGQLDSKFGIPIETGDALAAVREALRTPEVELVGLHAHIGSQIFDLNSFRVAAARMMAFCAAVRRETGWTCSELDLGGGLGVRYTAEDDPRPIEELVAVLTEAVAEQAAALDLPLPRLVVEPGRSIVGEAGVTLYTVGAIKEIPGVRTYLAVDGGMNDNPRPALYQARYEVVVANRMRAERVRRVTVAGRACESGDILVHDADVAADVEPGDVLAVLVTGAYNYSMASTYNRFPRPAVVFVQDGRAEVVVRRETWDDVRAHDVLPPRLRPAGAAEEAAATGAGPDAVPVERG</sequence>
<evidence type="ECO:0000256" key="6">
    <source>
        <dbReference type="NCBIfam" id="TIGR01048"/>
    </source>
</evidence>
<dbReference type="InterPro" id="IPR022657">
    <property type="entry name" value="De-COase2_CS"/>
</dbReference>
<gene>
    <name evidence="5 12" type="primary">lysA</name>
    <name evidence="12" type="ORF">caldi_10510</name>
</gene>
<feature type="binding site" evidence="5">
    <location>
        <position position="330"/>
    </location>
    <ligand>
        <name>substrate</name>
    </ligand>
</feature>
<evidence type="ECO:0000259" key="10">
    <source>
        <dbReference type="Pfam" id="PF00278"/>
    </source>
</evidence>
<evidence type="ECO:0000313" key="13">
    <source>
        <dbReference type="Proteomes" id="UP001163687"/>
    </source>
</evidence>
<dbReference type="GO" id="GO:0008836">
    <property type="term" value="F:diaminopimelate decarboxylase activity"/>
    <property type="evidence" value="ECO:0007669"/>
    <property type="project" value="UniProtKB-UniRule"/>
</dbReference>
<comment type="similarity">
    <text evidence="5">Belongs to the Orn/Lys/Arg decarboxylase class-II family. LysA subfamily.</text>
</comment>
<dbReference type="EC" id="4.1.1.20" evidence="5 6"/>
<dbReference type="PANTHER" id="PTHR43727">
    <property type="entry name" value="DIAMINOPIMELATE DECARBOXYLASE"/>
    <property type="match status" value="1"/>
</dbReference>
<evidence type="ECO:0000256" key="7">
    <source>
        <dbReference type="PIRSR" id="PIRSR600183-50"/>
    </source>
</evidence>
<comment type="function">
    <text evidence="5">Specifically catalyzes the decarboxylation of meso-diaminopimelate (meso-DAP) to L-lysine.</text>
</comment>
<accession>A0AA35G7C7</accession>
<feature type="region of interest" description="Disordered" evidence="9">
    <location>
        <begin position="436"/>
        <end position="461"/>
    </location>
</feature>
<feature type="binding site" evidence="5">
    <location>
        <begin position="290"/>
        <end position="293"/>
    </location>
    <ligand>
        <name>pyridoxal 5'-phosphate</name>
        <dbReference type="ChEBI" id="CHEBI:597326"/>
    </ligand>
</feature>
<keyword evidence="13" id="KW-1185">Reference proteome</keyword>
<dbReference type="SUPFAM" id="SSF51419">
    <property type="entry name" value="PLP-binding barrel"/>
    <property type="match status" value="1"/>
</dbReference>
<dbReference type="PROSITE" id="PS00878">
    <property type="entry name" value="ODR_DC_2_1"/>
    <property type="match status" value="1"/>
</dbReference>
<dbReference type="KEGG" id="cmic:caldi_10510"/>
<dbReference type="Proteomes" id="UP001163687">
    <property type="component" value="Chromosome"/>
</dbReference>
<protein>
    <recommendedName>
        <fullName evidence="5 6">Diaminopimelate decarboxylase</fullName>
        <shortName evidence="5">DAP decarboxylase</shortName>
        <shortName evidence="5">DAPDC</shortName>
        <ecNumber evidence="5 6">4.1.1.20</ecNumber>
    </recommendedName>
</protein>
<dbReference type="Pfam" id="PF02784">
    <property type="entry name" value="Orn_Arg_deC_N"/>
    <property type="match status" value="1"/>
</dbReference>
<keyword evidence="5 8" id="KW-0457">Lysine biosynthesis</keyword>
<dbReference type="Pfam" id="PF00278">
    <property type="entry name" value="Orn_DAP_Arg_deC"/>
    <property type="match status" value="1"/>
</dbReference>
<evidence type="ECO:0000256" key="1">
    <source>
        <dbReference type="ARBA" id="ARBA00001933"/>
    </source>
</evidence>
<dbReference type="AlphaFoldDB" id="A0AA35G7C7"/>
<comment type="subunit">
    <text evidence="5">Homodimer.</text>
</comment>
<dbReference type="GO" id="GO:0009089">
    <property type="term" value="P:lysine biosynthetic process via diaminopimelate"/>
    <property type="evidence" value="ECO:0007669"/>
    <property type="project" value="UniProtKB-UniRule"/>
</dbReference>
<keyword evidence="2 5" id="KW-0210">Decarboxylase</keyword>
<keyword evidence="3 5" id="KW-0663">Pyridoxal phosphate</keyword>
<dbReference type="InterPro" id="IPR022644">
    <property type="entry name" value="De-COase2_N"/>
</dbReference>
<organism evidence="12 13">
    <name type="scientific">Caldinitratiruptor microaerophilus</name>
    <dbReference type="NCBI Taxonomy" id="671077"/>
    <lineage>
        <taxon>Bacteria</taxon>
        <taxon>Bacillati</taxon>
        <taxon>Bacillota</taxon>
        <taxon>Clostridia</taxon>
        <taxon>Eubacteriales</taxon>
        <taxon>Symbiobacteriaceae</taxon>
        <taxon>Caldinitratiruptor</taxon>
    </lineage>
</organism>
<feature type="binding site" evidence="5">
    <location>
        <position position="293"/>
    </location>
    <ligand>
        <name>substrate</name>
    </ligand>
</feature>
<comment type="pathway">
    <text evidence="5 8">Amino-acid biosynthesis; L-lysine biosynthesis via DAP pathway; L-lysine from DL-2,6-diaminopimelate: step 1/1.</text>
</comment>
<dbReference type="HAMAP" id="MF_02120">
    <property type="entry name" value="LysA"/>
    <property type="match status" value="1"/>
</dbReference>
<feature type="binding site" evidence="5">
    <location>
        <position position="362"/>
    </location>
    <ligand>
        <name>substrate</name>
    </ligand>
</feature>
<dbReference type="InterPro" id="IPR022643">
    <property type="entry name" value="De-COase2_C"/>
</dbReference>
<dbReference type="NCBIfam" id="TIGR01048">
    <property type="entry name" value="lysA"/>
    <property type="match status" value="1"/>
</dbReference>
<feature type="binding site" evidence="5">
    <location>
        <position position="391"/>
    </location>
    <ligand>
        <name>pyridoxal 5'-phosphate</name>
        <dbReference type="ChEBI" id="CHEBI:597326"/>
    </ligand>
</feature>
<dbReference type="InterPro" id="IPR000183">
    <property type="entry name" value="Orn/DAP/Arg_de-COase"/>
</dbReference>
<evidence type="ECO:0000256" key="4">
    <source>
        <dbReference type="ARBA" id="ARBA00023239"/>
    </source>
</evidence>